<dbReference type="EMBL" id="CP077093">
    <property type="protein sequence ID" value="QXI26137.1"/>
    <property type="molecule type" value="Genomic_DNA"/>
</dbReference>
<dbReference type="Pfam" id="PF22735">
    <property type="entry name" value="NNH3"/>
    <property type="match status" value="1"/>
</dbReference>
<name>A0A9E6PG06_9PSED</name>
<dbReference type="RefSeq" id="WP_186679181.1">
    <property type="nucleotide sequence ID" value="NZ_CP077093.1"/>
</dbReference>
<evidence type="ECO:0000313" key="2">
    <source>
        <dbReference type="EMBL" id="QXI26137.1"/>
    </source>
</evidence>
<sequence length="901" mass="101268">MASQRPRVKVKKNTPIIKRPISLDVKSFAIALAKGAGHALLGKFDDLGDDGLDAMAAIGLAETGPEIMAYTLLQNSLITAIKALLEDTKEVIGETDYFGSFEILLEQHIGNFEITEDFFLAPQNLPIVNSIQEAIIEWLVRQGHSKSIACTISSRLPGYIAYSLHKEWQRNKAEYETIKSALSSPFTSTIEHINSWDAYSAQLQMRLEEPVFGEPFGLRQIYIPLNAYYETKGDKNESLEESKTKQRVVVRLIDELDNWLASSKKDDAVRAISGGPGSGKSSFSKIYSAHIASQNKIKVLLVPLHFIDPSRDFIDEIGRFVRDEGILKNNPLQKDYSFPELLIILDGLDELASQGRAAATTARNFVRSVQQTVDRLNMHSLALRVLFSGREVVVQESESEFRRPHQVLTIMPYFHNPLVVNYQDRSDYYDPDKLLESDLRSDWWRNYGALTGRTYDGIPPELDRPDLNEITAQPLLNYLLALSYCRGKLDFTDHVNLNEIYNDLVQAIYERGYENGRKHESIRSIDIDDFYLILEEIGLAAWHGDGRTTTVSEIEQYCRLGGFGEQLDAFQDGAKVGITSLLAAFFFRQHGSRPKGDPTFVFTHKSFGEYLAARRIVRAMCDIIEEKSRRESIGKSRGRGWSDVDALTHWGEVCGPTAISENIHKFLESEVLLMEHEAILAAQDCLISLFNHVLRHGMPMEKVASAITFHDCAHQARNAEETLLATLNACAIAVETVSKIDHPDRTAFGTWLKRIQKQRSGPESGIALNCLSWLDLSGVSLDFADLYGADIAHSILDNIQAFRIVLGRARAYKTSFKNAHMEESYLNSAFLKHANFAGSYLELSNFSYVKADFASFADAKLSGSNFAEATLEFTNFENADLTRCSFRGTIKSKTRSRKKQP</sequence>
<dbReference type="Gene3D" id="3.40.50.300">
    <property type="entry name" value="P-loop containing nucleotide triphosphate hydrolases"/>
    <property type="match status" value="1"/>
</dbReference>
<dbReference type="InterPro" id="IPR001646">
    <property type="entry name" value="5peptide_repeat"/>
</dbReference>
<proteinExistence type="predicted"/>
<dbReference type="PANTHER" id="PTHR14136:SF17">
    <property type="entry name" value="BTB_POZ DOMAIN-CONTAINING PROTEIN KCTD9"/>
    <property type="match status" value="1"/>
</dbReference>
<dbReference type="SUPFAM" id="SSF52540">
    <property type="entry name" value="P-loop containing nucleoside triphosphate hydrolases"/>
    <property type="match status" value="1"/>
</dbReference>
<dbReference type="Gene3D" id="2.160.20.80">
    <property type="entry name" value="E3 ubiquitin-protein ligase SopA"/>
    <property type="match status" value="1"/>
</dbReference>
<dbReference type="InterPro" id="IPR054568">
    <property type="entry name" value="NNH3"/>
</dbReference>
<reference evidence="2 3" key="1">
    <citation type="journal article" date="2020" name="Microorganisms">
        <title>Reliable Identification of Environmental Pseudomonas Isolates Using the rpoD Gene.</title>
        <authorList>
            <consortium name="The Broad Institute Genome Sequencing Platform"/>
            <person name="Girard L."/>
            <person name="Lood C."/>
            <person name="Rokni-Zadeh H."/>
            <person name="van Noort V."/>
            <person name="Lavigne R."/>
            <person name="De Mot R."/>
        </authorList>
    </citation>
    <scope>NUCLEOTIDE SEQUENCE [LARGE SCALE GENOMIC DNA]</scope>
    <source>
        <strain evidence="2 3">RW8P3</strain>
    </source>
</reference>
<dbReference type="InterPro" id="IPR051082">
    <property type="entry name" value="Pentapeptide-BTB/POZ_domain"/>
</dbReference>
<dbReference type="SUPFAM" id="SSF141571">
    <property type="entry name" value="Pentapeptide repeat-like"/>
    <property type="match status" value="1"/>
</dbReference>
<gene>
    <name evidence="2" type="ORF">HU752_019470</name>
</gene>
<dbReference type="Pfam" id="PF00805">
    <property type="entry name" value="Pentapeptide"/>
    <property type="match status" value="1"/>
</dbReference>
<organism evidence="2 3">
    <name type="scientific">Pseudomonas vanderleydeniana</name>
    <dbReference type="NCBI Taxonomy" id="2745495"/>
    <lineage>
        <taxon>Bacteria</taxon>
        <taxon>Pseudomonadati</taxon>
        <taxon>Pseudomonadota</taxon>
        <taxon>Gammaproteobacteria</taxon>
        <taxon>Pseudomonadales</taxon>
        <taxon>Pseudomonadaceae</taxon>
        <taxon>Pseudomonas</taxon>
    </lineage>
</organism>
<evidence type="ECO:0000259" key="1">
    <source>
        <dbReference type="Pfam" id="PF22735"/>
    </source>
</evidence>
<dbReference type="KEGG" id="pvw:HU752_019470"/>
<dbReference type="PANTHER" id="PTHR14136">
    <property type="entry name" value="BTB_POZ DOMAIN-CONTAINING PROTEIN KCTD9"/>
    <property type="match status" value="1"/>
</dbReference>
<dbReference type="AlphaFoldDB" id="A0A9E6PG06"/>
<feature type="domain" description="NACHT N-terminal Helical" evidence="1">
    <location>
        <begin position="18"/>
        <end position="218"/>
    </location>
</feature>
<accession>A0A9E6PG06</accession>
<keyword evidence="3" id="KW-1185">Reference proteome</keyword>
<dbReference type="InterPro" id="IPR027417">
    <property type="entry name" value="P-loop_NTPase"/>
</dbReference>
<protein>
    <submittedName>
        <fullName evidence="2">Pentapeptide repeat-containing protein</fullName>
    </submittedName>
</protein>
<evidence type="ECO:0000313" key="3">
    <source>
        <dbReference type="Proteomes" id="UP000634530"/>
    </source>
</evidence>
<reference evidence="2 3" key="2">
    <citation type="journal article" date="2021" name="Microorganisms">
        <title>The Ever-Expanding Pseudomonas Genus: Description of 43 New Species and Partition of the Pseudomonas putida Group.</title>
        <authorList>
            <person name="Girard L."/>
            <person name="Lood C."/>
            <person name="Hofte M."/>
            <person name="Vandamme P."/>
            <person name="Rokni-Zadeh H."/>
            <person name="van Noort V."/>
            <person name="Lavigne R."/>
            <person name="De Mot R."/>
        </authorList>
    </citation>
    <scope>NUCLEOTIDE SEQUENCE [LARGE SCALE GENOMIC DNA]</scope>
    <source>
        <strain evidence="2 3">RW8P3</strain>
    </source>
</reference>
<dbReference type="Proteomes" id="UP000634530">
    <property type="component" value="Chromosome"/>
</dbReference>